<comment type="caution">
    <text evidence="10">Lacks conserved residue(s) required for the propagation of feature annotation.</text>
</comment>
<dbReference type="Gene3D" id="3.40.50.620">
    <property type="entry name" value="HUPs"/>
    <property type="match status" value="1"/>
</dbReference>
<comment type="caution">
    <text evidence="13">The sequence shown here is derived from an EMBL/GenBank/DDBJ whole genome shotgun (WGS) entry which is preliminary data.</text>
</comment>
<feature type="region of interest" description="Interaction with tRNA" evidence="10">
    <location>
        <begin position="314"/>
        <end position="315"/>
    </location>
</feature>
<evidence type="ECO:0000256" key="6">
    <source>
        <dbReference type="ARBA" id="ARBA00022840"/>
    </source>
</evidence>
<dbReference type="GO" id="GO:0103016">
    <property type="term" value="F:tRNA-uridine 2-sulfurtransferase activity"/>
    <property type="evidence" value="ECO:0007669"/>
    <property type="project" value="UniProtKB-EC"/>
</dbReference>
<comment type="function">
    <text evidence="10">Catalyzes the 2-thiolation of uridine at the wobble position (U34) of tRNA, leading to the formation of s(2)U34.</text>
</comment>
<accession>A0A424YHR0</accession>
<dbReference type="InterPro" id="IPR046884">
    <property type="entry name" value="MnmA-like_central"/>
</dbReference>
<dbReference type="FunFam" id="3.40.50.620:FF:000115">
    <property type="entry name" value="tRNA-specific 2-thiouridylase MnmA"/>
    <property type="match status" value="1"/>
</dbReference>
<evidence type="ECO:0000256" key="8">
    <source>
        <dbReference type="ARBA" id="ARBA00023157"/>
    </source>
</evidence>
<evidence type="ECO:0000256" key="2">
    <source>
        <dbReference type="ARBA" id="ARBA00022555"/>
    </source>
</evidence>
<feature type="domain" description="tRNA-specific 2-thiouridylase MnmA-like C-terminal" evidence="11">
    <location>
        <begin position="289"/>
        <end position="363"/>
    </location>
</feature>
<comment type="catalytic activity">
    <reaction evidence="9 10">
        <text>S-sulfanyl-L-cysteinyl-[protein] + uridine(34) in tRNA + AH2 + ATP = 2-thiouridine(34) in tRNA + L-cysteinyl-[protein] + A + AMP + diphosphate + H(+)</text>
        <dbReference type="Rhea" id="RHEA:47032"/>
        <dbReference type="Rhea" id="RHEA-COMP:10131"/>
        <dbReference type="Rhea" id="RHEA-COMP:11726"/>
        <dbReference type="Rhea" id="RHEA-COMP:11727"/>
        <dbReference type="Rhea" id="RHEA-COMP:11728"/>
        <dbReference type="ChEBI" id="CHEBI:13193"/>
        <dbReference type="ChEBI" id="CHEBI:15378"/>
        <dbReference type="ChEBI" id="CHEBI:17499"/>
        <dbReference type="ChEBI" id="CHEBI:29950"/>
        <dbReference type="ChEBI" id="CHEBI:30616"/>
        <dbReference type="ChEBI" id="CHEBI:33019"/>
        <dbReference type="ChEBI" id="CHEBI:61963"/>
        <dbReference type="ChEBI" id="CHEBI:65315"/>
        <dbReference type="ChEBI" id="CHEBI:87170"/>
        <dbReference type="ChEBI" id="CHEBI:456215"/>
        <dbReference type="EC" id="2.8.1.13"/>
    </reaction>
</comment>
<evidence type="ECO:0000259" key="12">
    <source>
        <dbReference type="Pfam" id="PF20259"/>
    </source>
</evidence>
<keyword evidence="8" id="KW-1015">Disulfide bond</keyword>
<comment type="subcellular location">
    <subcellularLocation>
        <location evidence="10">Cytoplasm</location>
    </subcellularLocation>
</comment>
<dbReference type="GO" id="GO:0005737">
    <property type="term" value="C:cytoplasm"/>
    <property type="evidence" value="ECO:0007669"/>
    <property type="project" value="UniProtKB-SubCell"/>
</dbReference>
<feature type="site" description="Interaction with tRNA" evidence="10">
    <location>
        <position position="347"/>
    </location>
</feature>
<dbReference type="HAMAP" id="MF_00144">
    <property type="entry name" value="tRNA_thiouridyl_MnmA"/>
    <property type="match status" value="1"/>
</dbReference>
<dbReference type="Gene3D" id="2.30.30.280">
    <property type="entry name" value="Adenine nucleotide alpha hydrolases-like domains"/>
    <property type="match status" value="1"/>
</dbReference>
<evidence type="ECO:0000256" key="3">
    <source>
        <dbReference type="ARBA" id="ARBA00022679"/>
    </source>
</evidence>
<dbReference type="Pfam" id="PF20258">
    <property type="entry name" value="tRNA_Me_trans_C"/>
    <property type="match status" value="1"/>
</dbReference>
<dbReference type="Gene3D" id="2.40.30.10">
    <property type="entry name" value="Translation factors"/>
    <property type="match status" value="1"/>
</dbReference>
<dbReference type="PANTHER" id="PTHR11933">
    <property type="entry name" value="TRNA 5-METHYLAMINOMETHYL-2-THIOURIDYLATE -METHYLTRANSFERASE"/>
    <property type="match status" value="1"/>
</dbReference>
<name>A0A424YHR0_9FIRM</name>
<gene>
    <name evidence="10 13" type="primary">mnmA</name>
    <name evidence="13" type="ORF">D5R97_01715</name>
</gene>
<dbReference type="PANTHER" id="PTHR11933:SF5">
    <property type="entry name" value="MITOCHONDRIAL TRNA-SPECIFIC 2-THIOURIDYLASE 1"/>
    <property type="match status" value="1"/>
</dbReference>
<dbReference type="Pfam" id="PF03054">
    <property type="entry name" value="tRNA_Me_trans"/>
    <property type="match status" value="1"/>
</dbReference>
<keyword evidence="3 10" id="KW-0808">Transferase</keyword>
<feature type="region of interest" description="Interaction with tRNA" evidence="10">
    <location>
        <begin position="159"/>
        <end position="161"/>
    </location>
</feature>
<protein>
    <recommendedName>
        <fullName evidence="10">tRNA-specific 2-thiouridylase MnmA</fullName>
        <ecNumber evidence="10">2.8.1.13</ecNumber>
    </recommendedName>
</protein>
<comment type="similarity">
    <text evidence="10">Belongs to the MnmA/TRMU family.</text>
</comment>
<evidence type="ECO:0000259" key="11">
    <source>
        <dbReference type="Pfam" id="PF20258"/>
    </source>
</evidence>
<dbReference type="GO" id="GO:0005524">
    <property type="term" value="F:ATP binding"/>
    <property type="evidence" value="ECO:0007669"/>
    <property type="project" value="UniProtKB-KW"/>
</dbReference>
<keyword evidence="1 10" id="KW-0963">Cytoplasm</keyword>
<feature type="binding site" evidence="10">
    <location>
        <position position="36"/>
    </location>
    <ligand>
        <name>ATP</name>
        <dbReference type="ChEBI" id="CHEBI:30616"/>
    </ligand>
</feature>
<dbReference type="InterPro" id="IPR023382">
    <property type="entry name" value="MnmA-like_central_sf"/>
</dbReference>
<dbReference type="FunFam" id="2.40.30.10:FF:000023">
    <property type="entry name" value="tRNA-specific 2-thiouridylase MnmA"/>
    <property type="match status" value="1"/>
</dbReference>
<sequence>MGEKKKVAVAVSGGVDSSVTAALLQERGYQVFGVTMDLGSPQEVASSYDGKAKKDEDSSLSREVKEGERVCRHLGIPHQVIDLKKDFKSKVINYFIKEYQGGRTPNPCVVCNRHIKFGSLMEEAFSLGAHYLATGHYARLSFDQAHRKYFLEKARDEGKDQTYFLYELTQDHLEKSIFPLGDYLKEEVQELARKWGLPAAGKPESQEICFIEDNDYKGFLLRQGDISYQPGPFYSTSGERLGTHQGLPFYTIGQRKGLGLAVGYPLYVIHMDCAKNAIILGRKEELLARGLTAGRVNYILEEIKEATRLEVKIRYRSPQVEAVLYPLEGGKVRLEFKDPQRAVTPGQAAVFYQGNLLLGGGIIEERLPL</sequence>
<dbReference type="AlphaFoldDB" id="A0A424YHR0"/>
<feature type="binding site" evidence="10">
    <location>
        <position position="135"/>
    </location>
    <ligand>
        <name>ATP</name>
        <dbReference type="ChEBI" id="CHEBI:30616"/>
    </ligand>
</feature>
<evidence type="ECO:0000256" key="4">
    <source>
        <dbReference type="ARBA" id="ARBA00022694"/>
    </source>
</evidence>
<dbReference type="CDD" id="cd01998">
    <property type="entry name" value="MnmA_TRMU-like"/>
    <property type="match status" value="1"/>
</dbReference>
<feature type="binding site" evidence="10">
    <location>
        <begin position="10"/>
        <end position="17"/>
    </location>
    <ligand>
        <name>ATP</name>
        <dbReference type="ChEBI" id="CHEBI:30616"/>
    </ligand>
</feature>
<dbReference type="NCBIfam" id="TIGR00420">
    <property type="entry name" value="trmU"/>
    <property type="match status" value="1"/>
</dbReference>
<evidence type="ECO:0000256" key="9">
    <source>
        <dbReference type="ARBA" id="ARBA00051542"/>
    </source>
</evidence>
<dbReference type="GO" id="GO:0000049">
    <property type="term" value="F:tRNA binding"/>
    <property type="evidence" value="ECO:0007669"/>
    <property type="project" value="UniProtKB-KW"/>
</dbReference>
<keyword evidence="4 10" id="KW-0819">tRNA processing</keyword>
<dbReference type="Proteomes" id="UP000285138">
    <property type="component" value="Unassembled WGS sequence"/>
</dbReference>
<feature type="active site" description="Cysteine persulfide intermediate" evidence="10">
    <location>
        <position position="209"/>
    </location>
</feature>
<dbReference type="GO" id="GO:0002143">
    <property type="term" value="P:tRNA wobble position uridine thiolation"/>
    <property type="evidence" value="ECO:0007669"/>
    <property type="project" value="TreeGrafter"/>
</dbReference>
<dbReference type="EC" id="2.8.1.13" evidence="10"/>
<evidence type="ECO:0000256" key="7">
    <source>
        <dbReference type="ARBA" id="ARBA00022884"/>
    </source>
</evidence>
<reference evidence="13 14" key="1">
    <citation type="submission" date="2018-08" db="EMBL/GenBank/DDBJ databases">
        <title>The metabolism and importance of syntrophic acetate oxidation coupled to methane or sulfide production in haloalkaline environments.</title>
        <authorList>
            <person name="Timmers P.H.A."/>
            <person name="Vavourakis C.D."/>
            <person name="Sorokin D.Y."/>
            <person name="Sinninghe Damste J.S."/>
            <person name="Muyzer G."/>
            <person name="Stams A.J.M."/>
            <person name="Plugge C.M."/>
        </authorList>
    </citation>
    <scope>NUCLEOTIDE SEQUENCE [LARGE SCALE GENOMIC DNA]</scope>
    <source>
        <strain evidence="13">MSAO_Bac1</strain>
    </source>
</reference>
<keyword evidence="6 10" id="KW-0067">ATP-binding</keyword>
<feature type="site" description="Interaction with tRNA" evidence="10">
    <location>
        <position position="136"/>
    </location>
</feature>
<organism evidence="13 14">
    <name type="scientific">Candidatus Syntrophonatronum acetioxidans</name>
    <dbReference type="NCBI Taxonomy" id="1795816"/>
    <lineage>
        <taxon>Bacteria</taxon>
        <taxon>Bacillati</taxon>
        <taxon>Bacillota</taxon>
        <taxon>Clostridia</taxon>
        <taxon>Eubacteriales</taxon>
        <taxon>Syntrophomonadaceae</taxon>
        <taxon>Candidatus Syntrophonatronum</taxon>
    </lineage>
</organism>
<evidence type="ECO:0000256" key="1">
    <source>
        <dbReference type="ARBA" id="ARBA00022490"/>
    </source>
</evidence>
<evidence type="ECO:0000313" key="13">
    <source>
        <dbReference type="EMBL" id="RQD77763.1"/>
    </source>
</evidence>
<evidence type="ECO:0000256" key="10">
    <source>
        <dbReference type="HAMAP-Rule" id="MF_00144"/>
    </source>
</evidence>
<evidence type="ECO:0000256" key="5">
    <source>
        <dbReference type="ARBA" id="ARBA00022741"/>
    </source>
</evidence>
<keyword evidence="2 10" id="KW-0820">tRNA-binding</keyword>
<feature type="domain" description="tRNA-specific 2-thiouridylase MnmA-like central" evidence="12">
    <location>
        <begin position="226"/>
        <end position="282"/>
    </location>
</feature>
<keyword evidence="5 10" id="KW-0547">Nucleotide-binding</keyword>
<keyword evidence="7 10" id="KW-0694">RNA-binding</keyword>
<dbReference type="SUPFAM" id="SSF52402">
    <property type="entry name" value="Adenine nucleotide alpha hydrolases-like"/>
    <property type="match status" value="1"/>
</dbReference>
<dbReference type="NCBIfam" id="NF001138">
    <property type="entry name" value="PRK00143.1"/>
    <property type="match status" value="1"/>
</dbReference>
<dbReference type="InterPro" id="IPR046885">
    <property type="entry name" value="MnmA-like_C"/>
</dbReference>
<evidence type="ECO:0000313" key="14">
    <source>
        <dbReference type="Proteomes" id="UP000285138"/>
    </source>
</evidence>
<dbReference type="Pfam" id="PF20259">
    <property type="entry name" value="tRNA_Me_trans_M"/>
    <property type="match status" value="1"/>
</dbReference>
<proteinExistence type="inferred from homology"/>
<dbReference type="InterPro" id="IPR004506">
    <property type="entry name" value="MnmA-like"/>
</dbReference>
<dbReference type="InterPro" id="IPR014729">
    <property type="entry name" value="Rossmann-like_a/b/a_fold"/>
</dbReference>
<feature type="active site" description="Nucleophile" evidence="10">
    <location>
        <position position="111"/>
    </location>
</feature>
<dbReference type="EMBL" id="QZAA01000055">
    <property type="protein sequence ID" value="RQD77763.1"/>
    <property type="molecule type" value="Genomic_DNA"/>
</dbReference>